<evidence type="ECO:0000313" key="5">
    <source>
        <dbReference type="EMBL" id="RCK24225.1"/>
    </source>
</evidence>
<feature type="domain" description="Type I restriction modification DNA specificity" evidence="4">
    <location>
        <begin position="142"/>
        <end position="256"/>
    </location>
</feature>
<dbReference type="Proteomes" id="UP000253061">
    <property type="component" value="Unassembled WGS sequence"/>
</dbReference>
<dbReference type="RefSeq" id="WP_062957016.1">
    <property type="nucleotide sequence ID" value="NZ_JPWB01000002.1"/>
</dbReference>
<comment type="similarity">
    <text evidence="1">Belongs to the type-I restriction system S methylase family.</text>
</comment>
<dbReference type="InterPro" id="IPR044946">
    <property type="entry name" value="Restrct_endonuc_typeI_TRD_sf"/>
</dbReference>
<evidence type="ECO:0000256" key="1">
    <source>
        <dbReference type="ARBA" id="ARBA00010923"/>
    </source>
</evidence>
<gene>
    <name evidence="5" type="ORF">TH6_05835</name>
</gene>
<dbReference type="EMBL" id="JPWB01000002">
    <property type="protein sequence ID" value="RCK24225.1"/>
    <property type="molecule type" value="Genomic_DNA"/>
</dbReference>
<proteinExistence type="inferred from homology"/>
<dbReference type="SUPFAM" id="SSF116734">
    <property type="entry name" value="DNA methylase specificity domain"/>
    <property type="match status" value="2"/>
</dbReference>
<dbReference type="InterPro" id="IPR051212">
    <property type="entry name" value="Type-I_RE_S_subunit"/>
</dbReference>
<sequence>MDKEIFLTEFGHLAQGPDGVKKLRDLILQLAVQGKLVGQDSDDEPASVLLEKIEAEKKNLIAKGVFKKSRQKPKEISPLFLIPKSWKWISMAETGHEWGQEKPSQDFLYIDVSVIDNVLGKVGSNVPLITPEDAPSRARKLVKPGTVIYSTVRPYLKNIAVIEQEYSPKPIASTAFAVIAPFSGIDATFIKHYLRSPDFVGHVESQMMGMAYPAINDSKFFASPFPLPPLAEQKRIVAKVDELMALCDELEASQETNVTLKRDCVASTLHHLSEASDKDEIKSNWSIAENNFGKWFDDLETVKNLRATILQLAVQGKLVEQDPNDEPASVLLEKVKAEGICAKNKYQSSNQQVDAQLPRGWARTELGNLISIRSGDGLTKANMELGSIPVFGGNGITGYHSSSNVIEPTLVIGRVGFYCGSVHITPAQAWVTDNAFITTFSEYCFDIEFLYWLLRTTNLKERDSATAQPVISGKKVYPIIVTVPPKGEQKRIVAKVNQLMTLCDELEAQILSSQTLNQSLMASLCHHMTVN</sequence>
<dbReference type="PANTHER" id="PTHR43140">
    <property type="entry name" value="TYPE-1 RESTRICTION ENZYME ECOKI SPECIFICITY PROTEIN"/>
    <property type="match status" value="1"/>
</dbReference>
<organism evidence="5 6">
    <name type="scientific">Thalassospira profundimaris</name>
    <dbReference type="NCBI Taxonomy" id="502049"/>
    <lineage>
        <taxon>Bacteria</taxon>
        <taxon>Pseudomonadati</taxon>
        <taxon>Pseudomonadota</taxon>
        <taxon>Alphaproteobacteria</taxon>
        <taxon>Rhodospirillales</taxon>
        <taxon>Thalassospiraceae</taxon>
        <taxon>Thalassospira</taxon>
    </lineage>
</organism>
<accession>A0A367VGA8</accession>
<evidence type="ECO:0000259" key="4">
    <source>
        <dbReference type="Pfam" id="PF01420"/>
    </source>
</evidence>
<evidence type="ECO:0000313" key="6">
    <source>
        <dbReference type="Proteomes" id="UP000253061"/>
    </source>
</evidence>
<evidence type="ECO:0000256" key="3">
    <source>
        <dbReference type="ARBA" id="ARBA00023125"/>
    </source>
</evidence>
<dbReference type="GO" id="GO:0003677">
    <property type="term" value="F:DNA binding"/>
    <property type="evidence" value="ECO:0007669"/>
    <property type="project" value="UniProtKB-KW"/>
</dbReference>
<comment type="caution">
    <text evidence="5">The sequence shown here is derived from an EMBL/GenBank/DDBJ whole genome shotgun (WGS) entry which is preliminary data.</text>
</comment>
<protein>
    <recommendedName>
        <fullName evidence="4">Type I restriction modification DNA specificity domain-containing protein</fullName>
    </recommendedName>
</protein>
<evidence type="ECO:0000256" key="2">
    <source>
        <dbReference type="ARBA" id="ARBA00022747"/>
    </source>
</evidence>
<dbReference type="CDD" id="cd17266">
    <property type="entry name" value="RMtype1_S_Sau1132ORF3780P-TRD2-CR2_like"/>
    <property type="match status" value="1"/>
</dbReference>
<name>A0A367VGA8_9PROT</name>
<keyword evidence="2" id="KW-0680">Restriction system</keyword>
<dbReference type="Pfam" id="PF01420">
    <property type="entry name" value="Methylase_S"/>
    <property type="match status" value="2"/>
</dbReference>
<reference evidence="5 6" key="1">
    <citation type="submission" date="2014-07" db="EMBL/GenBank/DDBJ databases">
        <title>Draft genome sequence of Thalassospira profundimaris R8-17.</title>
        <authorList>
            <person name="Lai Q."/>
            <person name="Shao Z."/>
        </authorList>
    </citation>
    <scope>NUCLEOTIDE SEQUENCE [LARGE SCALE GENOMIC DNA]</scope>
    <source>
        <strain evidence="5 6">R8-17</strain>
    </source>
</reference>
<dbReference type="GO" id="GO:0009307">
    <property type="term" value="P:DNA restriction-modification system"/>
    <property type="evidence" value="ECO:0007669"/>
    <property type="project" value="UniProtKB-KW"/>
</dbReference>
<keyword evidence="3" id="KW-0238">DNA-binding</keyword>
<dbReference type="Gene3D" id="3.90.220.20">
    <property type="entry name" value="DNA methylase specificity domains"/>
    <property type="match status" value="2"/>
</dbReference>
<dbReference type="PANTHER" id="PTHR43140:SF1">
    <property type="entry name" value="TYPE I RESTRICTION ENZYME ECOKI SPECIFICITY SUBUNIT"/>
    <property type="match status" value="1"/>
</dbReference>
<dbReference type="AlphaFoldDB" id="A0A367VGA8"/>
<dbReference type="InterPro" id="IPR000055">
    <property type="entry name" value="Restrct_endonuc_typeI_TRD"/>
</dbReference>
<feature type="domain" description="Type I restriction modification DNA specificity" evidence="4">
    <location>
        <begin position="358"/>
        <end position="511"/>
    </location>
</feature>